<evidence type="ECO:0000259" key="4">
    <source>
        <dbReference type="Pfam" id="PF18052"/>
    </source>
</evidence>
<dbReference type="InterPro" id="IPR041118">
    <property type="entry name" value="Rx_N"/>
</dbReference>
<feature type="non-terminal residue" evidence="5">
    <location>
        <position position="116"/>
    </location>
</feature>
<dbReference type="Proteomes" id="UP000265520">
    <property type="component" value="Unassembled WGS sequence"/>
</dbReference>
<dbReference type="AlphaFoldDB" id="A0A392QF37"/>
<keyword evidence="2" id="KW-0547">Nucleotide-binding</keyword>
<dbReference type="Gene3D" id="1.20.5.4130">
    <property type="match status" value="1"/>
</dbReference>
<evidence type="ECO:0000256" key="2">
    <source>
        <dbReference type="ARBA" id="ARBA00022741"/>
    </source>
</evidence>
<keyword evidence="1" id="KW-0677">Repeat</keyword>
<sequence length="116" mass="13404">MFMATIVGETKLCVKVLLGKLVDGDFKDFFEKPCYYQMKWLKTTLKSLQAILEDVDEENIPNLIVGHWLYKLKYAVLEVDYLFDEISSETLQSKLEEVAEYGTLTPTSPLERLNSE</sequence>
<keyword evidence="6" id="KW-1185">Reference proteome</keyword>
<accession>A0A392QF37</accession>
<organism evidence="5 6">
    <name type="scientific">Trifolium medium</name>
    <dbReference type="NCBI Taxonomy" id="97028"/>
    <lineage>
        <taxon>Eukaryota</taxon>
        <taxon>Viridiplantae</taxon>
        <taxon>Streptophyta</taxon>
        <taxon>Embryophyta</taxon>
        <taxon>Tracheophyta</taxon>
        <taxon>Spermatophyta</taxon>
        <taxon>Magnoliopsida</taxon>
        <taxon>eudicotyledons</taxon>
        <taxon>Gunneridae</taxon>
        <taxon>Pentapetalae</taxon>
        <taxon>rosids</taxon>
        <taxon>fabids</taxon>
        <taxon>Fabales</taxon>
        <taxon>Fabaceae</taxon>
        <taxon>Papilionoideae</taxon>
        <taxon>50 kb inversion clade</taxon>
        <taxon>NPAAA clade</taxon>
        <taxon>Hologalegina</taxon>
        <taxon>IRL clade</taxon>
        <taxon>Trifolieae</taxon>
        <taxon>Trifolium</taxon>
    </lineage>
</organism>
<name>A0A392QF37_9FABA</name>
<evidence type="ECO:0000313" key="5">
    <source>
        <dbReference type="EMBL" id="MCI22768.1"/>
    </source>
</evidence>
<feature type="domain" description="Disease resistance N-terminal" evidence="4">
    <location>
        <begin position="37"/>
        <end position="95"/>
    </location>
</feature>
<evidence type="ECO:0000256" key="1">
    <source>
        <dbReference type="ARBA" id="ARBA00022737"/>
    </source>
</evidence>
<protein>
    <submittedName>
        <fullName evidence="5">LRR and NB-ARC domain disease resistance protein</fullName>
    </submittedName>
</protein>
<keyword evidence="3" id="KW-0611">Plant defense</keyword>
<proteinExistence type="predicted"/>
<comment type="caution">
    <text evidence="5">The sequence shown here is derived from an EMBL/GenBank/DDBJ whole genome shotgun (WGS) entry which is preliminary data.</text>
</comment>
<dbReference type="Pfam" id="PF18052">
    <property type="entry name" value="Rx_N"/>
    <property type="match status" value="1"/>
</dbReference>
<dbReference type="EMBL" id="LXQA010132240">
    <property type="protein sequence ID" value="MCI22768.1"/>
    <property type="molecule type" value="Genomic_DNA"/>
</dbReference>
<dbReference type="GO" id="GO:0006952">
    <property type="term" value="P:defense response"/>
    <property type="evidence" value="ECO:0007669"/>
    <property type="project" value="UniProtKB-KW"/>
</dbReference>
<dbReference type="GO" id="GO:0000166">
    <property type="term" value="F:nucleotide binding"/>
    <property type="evidence" value="ECO:0007669"/>
    <property type="project" value="UniProtKB-KW"/>
</dbReference>
<evidence type="ECO:0000313" key="6">
    <source>
        <dbReference type="Proteomes" id="UP000265520"/>
    </source>
</evidence>
<evidence type="ECO:0000256" key="3">
    <source>
        <dbReference type="ARBA" id="ARBA00022821"/>
    </source>
</evidence>
<reference evidence="5 6" key="1">
    <citation type="journal article" date="2018" name="Front. Plant Sci.">
        <title>Red Clover (Trifolium pratense) and Zigzag Clover (T. medium) - A Picture of Genomic Similarities and Differences.</title>
        <authorList>
            <person name="Dluhosova J."/>
            <person name="Istvanek J."/>
            <person name="Nedelnik J."/>
            <person name="Repkova J."/>
        </authorList>
    </citation>
    <scope>NUCLEOTIDE SEQUENCE [LARGE SCALE GENOMIC DNA]</scope>
    <source>
        <strain evidence="6">cv. 10/8</strain>
        <tissue evidence="5">Leaf</tissue>
    </source>
</reference>